<organism evidence="1 2">
    <name type="scientific">Mycena pura</name>
    <dbReference type="NCBI Taxonomy" id="153505"/>
    <lineage>
        <taxon>Eukaryota</taxon>
        <taxon>Fungi</taxon>
        <taxon>Dikarya</taxon>
        <taxon>Basidiomycota</taxon>
        <taxon>Agaricomycotina</taxon>
        <taxon>Agaricomycetes</taxon>
        <taxon>Agaricomycetidae</taxon>
        <taxon>Agaricales</taxon>
        <taxon>Marasmiineae</taxon>
        <taxon>Mycenaceae</taxon>
        <taxon>Mycena</taxon>
    </lineage>
</organism>
<sequence>MAFKNSVDVSTEFGHLTMKSSSTQASKTFLILSNVGDAWQVRNVPAALVDDYDPHSVTPTRRRIEVITSYDPVFEPKIPSLVIILPSTTRVLRQMSTDLGKGAEQAQIGGHLNIYLSQTPWKNPESQASENPGSATIISYHLLTCGPGLTYTDPVGRCTSGLRLRAGARHTAEPFLLRTRIAASRAKIDVAGRQRASLPAAMFAAQIFGVKVQDRRKAVLLIDNGTTRASPSISAAATLPLSSARDGVWRPAIASIAGRQTAGRALIRLVTNKPGSGLCRALGPTGLIQSQITRVEILNERKSPWEGRWERKARISIGGGVAVRGFRDCVRSFEEFNRLRAQLSGNHWEKRCNATGAICSMGFITRGERLAVRGTPPELGQFLAAV</sequence>
<dbReference type="AlphaFoldDB" id="A0AAD6Y5S3"/>
<reference evidence="1" key="1">
    <citation type="submission" date="2023-03" db="EMBL/GenBank/DDBJ databases">
        <title>Massive genome expansion in bonnet fungi (Mycena s.s.) driven by repeated elements and novel gene families across ecological guilds.</title>
        <authorList>
            <consortium name="Lawrence Berkeley National Laboratory"/>
            <person name="Harder C.B."/>
            <person name="Miyauchi S."/>
            <person name="Viragh M."/>
            <person name="Kuo A."/>
            <person name="Thoen E."/>
            <person name="Andreopoulos B."/>
            <person name="Lu D."/>
            <person name="Skrede I."/>
            <person name="Drula E."/>
            <person name="Henrissat B."/>
            <person name="Morin E."/>
            <person name="Kohler A."/>
            <person name="Barry K."/>
            <person name="LaButti K."/>
            <person name="Morin E."/>
            <person name="Salamov A."/>
            <person name="Lipzen A."/>
            <person name="Mereny Z."/>
            <person name="Hegedus B."/>
            <person name="Baldrian P."/>
            <person name="Stursova M."/>
            <person name="Weitz H."/>
            <person name="Taylor A."/>
            <person name="Grigoriev I.V."/>
            <person name="Nagy L.G."/>
            <person name="Martin F."/>
            <person name="Kauserud H."/>
        </authorList>
    </citation>
    <scope>NUCLEOTIDE SEQUENCE</scope>
    <source>
        <strain evidence="1">9144</strain>
    </source>
</reference>
<dbReference type="EMBL" id="JARJCW010000116">
    <property type="protein sequence ID" value="KAJ7192692.1"/>
    <property type="molecule type" value="Genomic_DNA"/>
</dbReference>
<keyword evidence="2" id="KW-1185">Reference proteome</keyword>
<proteinExistence type="predicted"/>
<evidence type="ECO:0000313" key="2">
    <source>
        <dbReference type="Proteomes" id="UP001219525"/>
    </source>
</evidence>
<accession>A0AAD6Y5S3</accession>
<evidence type="ECO:0000313" key="1">
    <source>
        <dbReference type="EMBL" id="KAJ7192692.1"/>
    </source>
</evidence>
<name>A0AAD6Y5S3_9AGAR</name>
<gene>
    <name evidence="1" type="ORF">GGX14DRAFT_406075</name>
</gene>
<protein>
    <submittedName>
        <fullName evidence="1">Uncharacterized protein</fullName>
    </submittedName>
</protein>
<dbReference type="Proteomes" id="UP001219525">
    <property type="component" value="Unassembled WGS sequence"/>
</dbReference>
<comment type="caution">
    <text evidence="1">The sequence shown here is derived from an EMBL/GenBank/DDBJ whole genome shotgun (WGS) entry which is preliminary data.</text>
</comment>